<dbReference type="PANTHER" id="PTHR18934">
    <property type="entry name" value="ATP-DEPENDENT RNA HELICASE"/>
    <property type="match status" value="1"/>
</dbReference>
<dbReference type="EC" id="3.6.1.-" evidence="7"/>
<feature type="domain" description="Helicase-associated" evidence="6">
    <location>
        <begin position="14"/>
        <end position="117"/>
    </location>
</feature>
<dbReference type="PANTHER" id="PTHR18934:SF99">
    <property type="entry name" value="ATP-DEPENDENT RNA HELICASE DHX37-RELATED"/>
    <property type="match status" value="1"/>
</dbReference>
<dbReference type="Gene3D" id="1.20.120.1080">
    <property type="match status" value="1"/>
</dbReference>
<evidence type="ECO:0000256" key="5">
    <source>
        <dbReference type="SAM" id="MobiDB-lite"/>
    </source>
</evidence>
<name>A0AA36XM47_9NEIS</name>
<evidence type="ECO:0000313" key="8">
    <source>
        <dbReference type="Proteomes" id="UP000004982"/>
    </source>
</evidence>
<dbReference type="GO" id="GO:0005524">
    <property type="term" value="F:ATP binding"/>
    <property type="evidence" value="ECO:0007669"/>
    <property type="project" value="UniProtKB-KW"/>
</dbReference>
<dbReference type="Pfam" id="PF07717">
    <property type="entry name" value="OB_NTP_bind"/>
    <property type="match status" value="1"/>
</dbReference>
<accession>A0AA36XM47</accession>
<keyword evidence="2 7" id="KW-0378">Hydrolase</keyword>
<dbReference type="GO" id="GO:0004386">
    <property type="term" value="F:helicase activity"/>
    <property type="evidence" value="ECO:0007669"/>
    <property type="project" value="UniProtKB-KW"/>
</dbReference>
<dbReference type="Proteomes" id="UP000004982">
    <property type="component" value="Unassembled WGS sequence"/>
</dbReference>
<keyword evidence="4" id="KW-0067">ATP-binding</keyword>
<dbReference type="InterPro" id="IPR011709">
    <property type="entry name" value="DEAD-box_helicase_OB_fold"/>
</dbReference>
<dbReference type="SUPFAM" id="SSF52540">
    <property type="entry name" value="P-loop containing nucleoside triphosphate hydrolases"/>
    <property type="match status" value="1"/>
</dbReference>
<dbReference type="SMART" id="SM00847">
    <property type="entry name" value="HA2"/>
    <property type="match status" value="1"/>
</dbReference>
<evidence type="ECO:0000256" key="4">
    <source>
        <dbReference type="ARBA" id="ARBA00022840"/>
    </source>
</evidence>
<dbReference type="GO" id="GO:0003723">
    <property type="term" value="F:RNA binding"/>
    <property type="evidence" value="ECO:0007669"/>
    <property type="project" value="TreeGrafter"/>
</dbReference>
<gene>
    <name evidence="7" type="ORF">HMPREF9418_0117</name>
</gene>
<dbReference type="Pfam" id="PF21010">
    <property type="entry name" value="HA2_C"/>
    <property type="match status" value="1"/>
</dbReference>
<dbReference type="RefSeq" id="WP_003775978.1">
    <property type="nucleotide sequence ID" value="NZ_GL985618.1"/>
</dbReference>
<feature type="region of interest" description="Disordered" evidence="5">
    <location>
        <begin position="1"/>
        <end position="35"/>
    </location>
</feature>
<dbReference type="Pfam" id="PF11898">
    <property type="entry name" value="DUF3418"/>
    <property type="match status" value="1"/>
</dbReference>
<dbReference type="InterPro" id="IPR027417">
    <property type="entry name" value="P-loop_NTPase"/>
</dbReference>
<sequence length="439" mass="50119">MQNTKNQARGSGIHARHNPTNDKTVSDDRQNASGNIVAPPRYRLTKLGEQMARLPIDPKIARILLAAKKHDCMAEILVIASALSIQDPRERPLEARDAAAKAHERFTDKQSDFLAYLNIWDSFQRERDKGLSNKQLVQWCRQYFLSHLRMREWRELHHQLAQTAIEMGLTTKEAAFRRPPEVRQLTSSENAGDQDLSAKLKQKQLDKKQHRAQIRAAKEAGYEQIHRALLTGLIANVGMKSPDGNDYTGARGSRFHLFPASALFKAKPKWVMAAELVETTKLYARDVAAIQPEWIEQEAPHLVRYHYFEPHWEQKRGEVIASERVTLYGLTVLPRRPVSYGRIAPEEAREIFIRSALVAQECDLKADFFVHNKKLIKEITELEHKSRKQDVLVDDEALFAFYHERLPDFYTADAVSDGLHPTNPQQTTPSPVGEGWGEG</sequence>
<proteinExistence type="predicted"/>
<evidence type="ECO:0000256" key="1">
    <source>
        <dbReference type="ARBA" id="ARBA00022741"/>
    </source>
</evidence>
<dbReference type="InterPro" id="IPR007502">
    <property type="entry name" value="Helicase-assoc_dom"/>
</dbReference>
<organism evidence="7 8">
    <name type="scientific">Neisseria macacae ATCC 33926</name>
    <dbReference type="NCBI Taxonomy" id="997348"/>
    <lineage>
        <taxon>Bacteria</taxon>
        <taxon>Pseudomonadati</taxon>
        <taxon>Pseudomonadota</taxon>
        <taxon>Betaproteobacteria</taxon>
        <taxon>Neisseriales</taxon>
        <taxon>Neisseriaceae</taxon>
        <taxon>Neisseria</taxon>
    </lineage>
</organism>
<evidence type="ECO:0000256" key="3">
    <source>
        <dbReference type="ARBA" id="ARBA00022806"/>
    </source>
</evidence>
<dbReference type="GO" id="GO:0016787">
    <property type="term" value="F:hydrolase activity"/>
    <property type="evidence" value="ECO:0007669"/>
    <property type="project" value="UniProtKB-KW"/>
</dbReference>
<feature type="region of interest" description="Disordered" evidence="5">
    <location>
        <begin position="416"/>
        <end position="439"/>
    </location>
</feature>
<evidence type="ECO:0000313" key="7">
    <source>
        <dbReference type="EMBL" id="EGQ78450.1"/>
    </source>
</evidence>
<comment type="caution">
    <text evidence="7">The sequence shown here is derived from an EMBL/GenBank/DDBJ whole genome shotgun (WGS) entry which is preliminary data.</text>
</comment>
<keyword evidence="3 7" id="KW-0347">Helicase</keyword>
<reference evidence="7 8" key="1">
    <citation type="submission" date="2011-05" db="EMBL/GenBank/DDBJ databases">
        <authorList>
            <person name="Muzny D."/>
            <person name="Qin X."/>
            <person name="Deng J."/>
            <person name="Jiang H."/>
            <person name="Liu Y."/>
            <person name="Qu J."/>
            <person name="Song X.-Z."/>
            <person name="Zhang L."/>
            <person name="Thornton R."/>
            <person name="Coyle M."/>
            <person name="Francisco L."/>
            <person name="Jackson L."/>
            <person name="Javaid M."/>
            <person name="Korchina V."/>
            <person name="Kovar C."/>
            <person name="Mata R."/>
            <person name="Mathew T."/>
            <person name="Ngo R."/>
            <person name="Nguyen L."/>
            <person name="Nguyen N."/>
            <person name="Okwuonu G."/>
            <person name="Ongeri F."/>
            <person name="Pham C."/>
            <person name="Simmons D."/>
            <person name="Wilczek-Boney K."/>
            <person name="Hale W."/>
            <person name="Jakkamsetti A."/>
            <person name="Pham P."/>
            <person name="Ruth R."/>
            <person name="San Lucas F."/>
            <person name="Warren J."/>
            <person name="Zhang J."/>
            <person name="Zhao Z."/>
            <person name="Zhou C."/>
            <person name="Zhu D."/>
            <person name="Lee S."/>
            <person name="Bess C."/>
            <person name="Blankenburg K."/>
            <person name="Forbes L."/>
            <person name="Fu Q."/>
            <person name="Gubbala S."/>
            <person name="Hirani K."/>
            <person name="Jayaseelan J.C."/>
            <person name="Lara F."/>
            <person name="Munidasa M."/>
            <person name="Palculict T."/>
            <person name="Patil S."/>
            <person name="Pu L.-L."/>
            <person name="Saada N."/>
            <person name="Tang L."/>
            <person name="Weissenberger G."/>
            <person name="Zhu Y."/>
            <person name="Hemphill L."/>
            <person name="Shang Y."/>
            <person name="Youmans B."/>
            <person name="Ayvaz T."/>
            <person name="Ross M."/>
            <person name="Santibanez J."/>
            <person name="Aqrawi P."/>
            <person name="Gross S."/>
            <person name="Joshi V."/>
            <person name="Fowler G."/>
            <person name="Nazareth L."/>
            <person name="Reid J."/>
            <person name="Worley K."/>
            <person name="Petrosino J."/>
            <person name="Highlander S."/>
            <person name="Gibbs R."/>
        </authorList>
    </citation>
    <scope>NUCLEOTIDE SEQUENCE [LARGE SCALE GENOMIC DNA]</scope>
    <source>
        <strain evidence="7 8">ATCC 33926</strain>
    </source>
</reference>
<keyword evidence="1" id="KW-0547">Nucleotide-binding</keyword>
<evidence type="ECO:0000256" key="2">
    <source>
        <dbReference type="ARBA" id="ARBA00022801"/>
    </source>
</evidence>
<protein>
    <submittedName>
        <fullName evidence="7">ATP-dependent helicase HrpA</fullName>
        <ecNumber evidence="7">3.6.1.-</ecNumber>
    </submittedName>
</protein>
<dbReference type="AlphaFoldDB" id="A0AA36XM47"/>
<dbReference type="EMBL" id="AFQE01000012">
    <property type="protein sequence ID" value="EGQ78450.1"/>
    <property type="molecule type" value="Genomic_DNA"/>
</dbReference>
<feature type="non-terminal residue" evidence="7">
    <location>
        <position position="439"/>
    </location>
</feature>
<evidence type="ECO:0000259" key="6">
    <source>
        <dbReference type="SMART" id="SM00847"/>
    </source>
</evidence>
<dbReference type="InterPro" id="IPR024590">
    <property type="entry name" value="HrpA_C"/>
</dbReference>